<sequence>MTALEILAVALGLANILLLVRRSVWNYPFGIAMVCLYAWIFFHARLYSDTLLQFFFLLLNAYGWFHWSRARDGGAVPVRMLRPRSRIIAIAGVTVASALWGSAMARWTDAAAPHWDGAIAMLSVLSQYLLAKRFVENWIGWIIVDCLAILLFWTRGLQLTAGLYLVFLILSVVGLREWLRARAAQSRA</sequence>
<comment type="similarity">
    <text evidence="3">Belongs to the nicotinamide ribonucleoside (NR) uptake permease (TC 4.B.1) family.</text>
</comment>
<dbReference type="EMBL" id="CP073910">
    <property type="protein sequence ID" value="QUT05965.1"/>
    <property type="molecule type" value="Genomic_DNA"/>
</dbReference>
<dbReference type="GO" id="GO:0034257">
    <property type="term" value="F:nicotinamide riboside transmembrane transporter activity"/>
    <property type="evidence" value="ECO:0007669"/>
    <property type="project" value="InterPro"/>
</dbReference>
<dbReference type="Proteomes" id="UP000681425">
    <property type="component" value="Chromosome"/>
</dbReference>
<dbReference type="PANTHER" id="PTHR36122">
    <property type="entry name" value="NICOTINAMIDE RIBOSIDE TRANSPORTER PNUC"/>
    <property type="match status" value="1"/>
</dbReference>
<evidence type="ECO:0000256" key="7">
    <source>
        <dbReference type="ARBA" id="ARBA00022692"/>
    </source>
</evidence>
<dbReference type="RefSeq" id="WP_212609443.1">
    <property type="nucleotide sequence ID" value="NZ_CP073910.1"/>
</dbReference>
<keyword evidence="7 10" id="KW-0812">Transmembrane</keyword>
<protein>
    <recommendedName>
        <fullName evidence="4">Nicotinamide riboside transporter PnuC</fullName>
    </recommendedName>
</protein>
<proteinExistence type="inferred from homology"/>
<feature type="transmembrane region" description="Helical" evidence="10">
    <location>
        <begin position="24"/>
        <end position="44"/>
    </location>
</feature>
<keyword evidence="6" id="KW-1003">Cell membrane</keyword>
<dbReference type="InterPro" id="IPR006419">
    <property type="entry name" value="NMN_transpt_PnuC"/>
</dbReference>
<evidence type="ECO:0000256" key="10">
    <source>
        <dbReference type="SAM" id="Phobius"/>
    </source>
</evidence>
<keyword evidence="5" id="KW-0813">Transport</keyword>
<evidence type="ECO:0000313" key="12">
    <source>
        <dbReference type="Proteomes" id="UP000681425"/>
    </source>
</evidence>
<feature type="transmembrane region" description="Helical" evidence="10">
    <location>
        <begin position="87"/>
        <end position="107"/>
    </location>
</feature>
<name>A0A975Q1H6_9SPHN</name>
<feature type="transmembrane region" description="Helical" evidence="10">
    <location>
        <begin position="138"/>
        <end position="155"/>
    </location>
</feature>
<evidence type="ECO:0000256" key="8">
    <source>
        <dbReference type="ARBA" id="ARBA00022989"/>
    </source>
</evidence>
<evidence type="ECO:0000256" key="5">
    <source>
        <dbReference type="ARBA" id="ARBA00022448"/>
    </source>
</evidence>
<keyword evidence="12" id="KW-1185">Reference proteome</keyword>
<organism evidence="11 12">
    <name type="scientific">Sphingobium phenoxybenzoativorans</name>
    <dbReference type="NCBI Taxonomy" id="1592790"/>
    <lineage>
        <taxon>Bacteria</taxon>
        <taxon>Pseudomonadati</taxon>
        <taxon>Pseudomonadota</taxon>
        <taxon>Alphaproteobacteria</taxon>
        <taxon>Sphingomonadales</taxon>
        <taxon>Sphingomonadaceae</taxon>
        <taxon>Sphingobium</taxon>
    </lineage>
</organism>
<evidence type="ECO:0000256" key="3">
    <source>
        <dbReference type="ARBA" id="ARBA00006669"/>
    </source>
</evidence>
<dbReference type="Pfam" id="PF04973">
    <property type="entry name" value="NMN_transporter"/>
    <property type="match status" value="1"/>
</dbReference>
<evidence type="ECO:0000313" key="11">
    <source>
        <dbReference type="EMBL" id="QUT05965.1"/>
    </source>
</evidence>
<evidence type="ECO:0000256" key="9">
    <source>
        <dbReference type="ARBA" id="ARBA00023136"/>
    </source>
</evidence>
<keyword evidence="9 10" id="KW-0472">Membrane</keyword>
<evidence type="ECO:0000256" key="2">
    <source>
        <dbReference type="ARBA" id="ARBA00004651"/>
    </source>
</evidence>
<comment type="subcellular location">
    <subcellularLocation>
        <location evidence="2">Cell membrane</location>
        <topology evidence="2">Multi-pass membrane protein</topology>
    </subcellularLocation>
</comment>
<dbReference type="KEGG" id="spph:KFK14_00150"/>
<reference evidence="11" key="1">
    <citation type="submission" date="2021-04" db="EMBL/GenBank/DDBJ databases">
        <title>Isolation of p-tert-butylphenol degrading bacteria Sphingobium phenoxybenzoativorans Tas13 from active sludge.</title>
        <authorList>
            <person name="Li Y."/>
        </authorList>
    </citation>
    <scope>NUCLEOTIDE SEQUENCE</scope>
    <source>
        <strain evidence="11">Tas13</strain>
    </source>
</reference>
<evidence type="ECO:0000256" key="6">
    <source>
        <dbReference type="ARBA" id="ARBA00022475"/>
    </source>
</evidence>
<dbReference type="GO" id="GO:0005886">
    <property type="term" value="C:plasma membrane"/>
    <property type="evidence" value="ECO:0007669"/>
    <property type="project" value="UniProtKB-SubCell"/>
</dbReference>
<evidence type="ECO:0000256" key="4">
    <source>
        <dbReference type="ARBA" id="ARBA00017522"/>
    </source>
</evidence>
<comment type="function">
    <text evidence="1">Required for nicotinamide riboside transport across the inner membrane.</text>
</comment>
<feature type="transmembrane region" description="Helical" evidence="10">
    <location>
        <begin position="113"/>
        <end position="131"/>
    </location>
</feature>
<dbReference type="NCBIfam" id="TIGR01528">
    <property type="entry name" value="NMN_trans_PnuC"/>
    <property type="match status" value="1"/>
</dbReference>
<accession>A0A975Q1H6</accession>
<dbReference type="AlphaFoldDB" id="A0A975Q1H6"/>
<gene>
    <name evidence="11" type="primary">pnuC</name>
    <name evidence="11" type="ORF">KFK14_00150</name>
</gene>
<feature type="transmembrane region" description="Helical" evidence="10">
    <location>
        <begin position="161"/>
        <end position="179"/>
    </location>
</feature>
<evidence type="ECO:0000256" key="1">
    <source>
        <dbReference type="ARBA" id="ARBA00002672"/>
    </source>
</evidence>
<dbReference type="PANTHER" id="PTHR36122:SF2">
    <property type="entry name" value="NICOTINAMIDE RIBOSIDE TRANSPORTER PNUC"/>
    <property type="match status" value="1"/>
</dbReference>
<feature type="transmembrane region" description="Helical" evidence="10">
    <location>
        <begin position="50"/>
        <end position="67"/>
    </location>
</feature>
<keyword evidence="8 10" id="KW-1133">Transmembrane helix</keyword>